<comment type="caution">
    <text evidence="1">The sequence shown here is derived from an EMBL/GenBank/DDBJ whole genome shotgun (WGS) entry which is preliminary data.</text>
</comment>
<evidence type="ECO:0000313" key="1">
    <source>
        <dbReference type="EMBL" id="TFU98207.1"/>
    </source>
</evidence>
<organism evidence="1 2">
    <name type="scientific">Streptococcus cuniculi</name>
    <dbReference type="NCBI Taxonomy" id="1432788"/>
    <lineage>
        <taxon>Bacteria</taxon>
        <taxon>Bacillati</taxon>
        <taxon>Bacillota</taxon>
        <taxon>Bacilli</taxon>
        <taxon>Lactobacillales</taxon>
        <taxon>Streptococcaceae</taxon>
        <taxon>Streptococcus</taxon>
    </lineage>
</organism>
<name>A0A4Y9JBI5_9STRE</name>
<sequence length="276" mass="31195">MSIKLLSLLSLVVILTSCGVSPVKKEQIKAEYSPIIVQKFQALGYKGKVSVDNYSKMLETGSERLIFTYSEEVEGEVIIMEASISIDTNQSPEEDLADVEVDMNIKEEAMWQQPAVREQVVQIKQVFSGLETKDLKLVSVAGQSVEAISSSDRELVWEDVVGSKAELSQEAANNRESGLPIGGYYSIDVQKYLKKHALEIRIDFDWQLSKEEQEDVNTPRLDFVRRVEKLDFTHVWDGYYIVGFDRVSRTSRNGDIQDMIVLDIQDGKLVRSFSAL</sequence>
<reference evidence="1 2" key="1">
    <citation type="submission" date="2019-03" db="EMBL/GenBank/DDBJ databases">
        <title>Diversity of the mouse oral microbiome.</title>
        <authorList>
            <person name="Joseph S."/>
            <person name="Aduse-Opoku J."/>
            <person name="Curtis M."/>
            <person name="Wade W."/>
            <person name="Hashim A."/>
        </authorList>
    </citation>
    <scope>NUCLEOTIDE SEQUENCE [LARGE SCALE GENOMIC DNA]</scope>
    <source>
        <strain evidence="1 2">WM131</strain>
    </source>
</reference>
<accession>A0A4Y9JBI5</accession>
<dbReference type="Proteomes" id="UP000297253">
    <property type="component" value="Unassembled WGS sequence"/>
</dbReference>
<evidence type="ECO:0000313" key="2">
    <source>
        <dbReference type="Proteomes" id="UP000297253"/>
    </source>
</evidence>
<proteinExistence type="predicted"/>
<dbReference type="AlphaFoldDB" id="A0A4Y9JBI5"/>
<protein>
    <recommendedName>
        <fullName evidence="3">Lipoprotein</fullName>
    </recommendedName>
</protein>
<dbReference type="EMBL" id="SPPD01000004">
    <property type="protein sequence ID" value="TFU98207.1"/>
    <property type="molecule type" value="Genomic_DNA"/>
</dbReference>
<evidence type="ECO:0008006" key="3">
    <source>
        <dbReference type="Google" id="ProtNLM"/>
    </source>
</evidence>
<gene>
    <name evidence="1" type="ORF">E4T82_04155</name>
</gene>
<dbReference type="PROSITE" id="PS51257">
    <property type="entry name" value="PROKAR_LIPOPROTEIN"/>
    <property type="match status" value="1"/>
</dbReference>
<dbReference type="OrthoDB" id="2236853at2"/>
<dbReference type="RefSeq" id="WP_135181612.1">
    <property type="nucleotide sequence ID" value="NZ_JADGKZ010000004.1"/>
</dbReference>